<feature type="domain" description="BON" evidence="3">
    <location>
        <begin position="46"/>
        <end position="113"/>
    </location>
</feature>
<dbReference type="Pfam" id="PF04972">
    <property type="entry name" value="BON"/>
    <property type="match status" value="2"/>
</dbReference>
<dbReference type="InterPro" id="IPR051686">
    <property type="entry name" value="Lipoprotein_DolP"/>
</dbReference>
<protein>
    <recommendedName>
        <fullName evidence="3">BON domain-containing protein</fullName>
    </recommendedName>
</protein>
<dbReference type="Proteomes" id="UP000501534">
    <property type="component" value="Chromosome"/>
</dbReference>
<keyword evidence="1 2" id="KW-0732">Signal</keyword>
<dbReference type="PANTHER" id="PTHR34606:SF4">
    <property type="entry name" value="OUTER MEMBRANE LIPOPROTEIN DOLP"/>
    <property type="match status" value="1"/>
</dbReference>
<evidence type="ECO:0000256" key="2">
    <source>
        <dbReference type="SAM" id="SignalP"/>
    </source>
</evidence>
<dbReference type="AlphaFoldDB" id="A0A6M4GQU0"/>
<keyword evidence="5" id="KW-1185">Reference proteome</keyword>
<dbReference type="KEGG" id="uru:DSM104443_00650"/>
<accession>A0A6M4GQU0</accession>
<dbReference type="EMBL" id="CP053069">
    <property type="protein sequence ID" value="QJR09601.1"/>
    <property type="molecule type" value="Genomic_DNA"/>
</dbReference>
<feature type="signal peptide" evidence="2">
    <location>
        <begin position="1"/>
        <end position="23"/>
    </location>
</feature>
<dbReference type="InterPro" id="IPR014004">
    <property type="entry name" value="Transpt-assoc_nodulatn_dom_bac"/>
</dbReference>
<dbReference type="InterPro" id="IPR007055">
    <property type="entry name" value="BON_dom"/>
</dbReference>
<evidence type="ECO:0000313" key="5">
    <source>
        <dbReference type="Proteomes" id="UP000501534"/>
    </source>
</evidence>
<sequence>MQKLLLALALTASLPLVTGCVPAAVVGAGTVAVMTDDRRTTGIYVEDENIEWKTYSRLSDVRSRGSHINATSYNRKVLLTGEVPTEDIKKEAGAIVAKIESVLEVVNELQVAGASSLTARGNDGLITTNVKTRMINNKKFSPNHVKVVTEANVVYLMGIVSQDEGDAAAEVARTTSGVKSVVKVFEYRK</sequence>
<feature type="chain" id="PRO_5026716708" description="BON domain-containing protein" evidence="2">
    <location>
        <begin position="24"/>
        <end position="189"/>
    </location>
</feature>
<dbReference type="PANTHER" id="PTHR34606">
    <property type="entry name" value="BON DOMAIN-CONTAINING PROTEIN"/>
    <property type="match status" value="1"/>
</dbReference>
<feature type="domain" description="BON" evidence="3">
    <location>
        <begin position="122"/>
        <end position="189"/>
    </location>
</feature>
<dbReference type="RefSeq" id="WP_171089445.1">
    <property type="nucleotide sequence ID" value="NZ_CP053069.1"/>
</dbReference>
<name>A0A6M4GQU0_9PROT</name>
<gene>
    <name evidence="4" type="ORF">DSM104443_00650</name>
</gene>
<dbReference type="PROSITE" id="PS51257">
    <property type="entry name" value="PROKAR_LIPOPROTEIN"/>
    <property type="match status" value="1"/>
</dbReference>
<evidence type="ECO:0000256" key="1">
    <source>
        <dbReference type="ARBA" id="ARBA00022729"/>
    </source>
</evidence>
<dbReference type="Gene3D" id="3.40.1520.20">
    <property type="match status" value="1"/>
</dbReference>
<organism evidence="4 5">
    <name type="scientific">Usitatibacter rugosus</name>
    <dbReference type="NCBI Taxonomy" id="2732067"/>
    <lineage>
        <taxon>Bacteria</taxon>
        <taxon>Pseudomonadati</taxon>
        <taxon>Pseudomonadota</taxon>
        <taxon>Betaproteobacteria</taxon>
        <taxon>Nitrosomonadales</taxon>
        <taxon>Usitatibacteraceae</taxon>
        <taxon>Usitatibacter</taxon>
    </lineage>
</organism>
<dbReference type="SMART" id="SM00749">
    <property type="entry name" value="BON"/>
    <property type="match status" value="2"/>
</dbReference>
<reference evidence="4 5" key="1">
    <citation type="submission" date="2020-04" db="EMBL/GenBank/DDBJ databases">
        <title>Usitatibacter rugosus gen. nov., sp. nov. and Usitatibacter palustris sp. nov., novel members of Usitatibacteraceae fam. nov. within the order Nitrosomonadales isolated from soil.</title>
        <authorList>
            <person name="Huber K.J."/>
            <person name="Neumann-Schaal M."/>
            <person name="Geppert A."/>
            <person name="Luckner M."/>
            <person name="Wanner G."/>
            <person name="Overmann J."/>
        </authorList>
    </citation>
    <scope>NUCLEOTIDE SEQUENCE [LARGE SCALE GENOMIC DNA]</scope>
    <source>
        <strain evidence="4 5">0125_3</strain>
    </source>
</reference>
<evidence type="ECO:0000313" key="4">
    <source>
        <dbReference type="EMBL" id="QJR09601.1"/>
    </source>
</evidence>
<dbReference type="PROSITE" id="PS50914">
    <property type="entry name" value="BON"/>
    <property type="match status" value="2"/>
</dbReference>
<evidence type="ECO:0000259" key="3">
    <source>
        <dbReference type="PROSITE" id="PS50914"/>
    </source>
</evidence>
<proteinExistence type="predicted"/>